<dbReference type="Proteomes" id="UP000295110">
    <property type="component" value="Unassembled WGS sequence"/>
</dbReference>
<evidence type="ECO:0000313" key="2">
    <source>
        <dbReference type="EMBL" id="TCU93215.1"/>
    </source>
</evidence>
<dbReference type="InterPro" id="IPR007813">
    <property type="entry name" value="PilN"/>
</dbReference>
<keyword evidence="1" id="KW-1133">Transmembrane helix</keyword>
<accession>A0A4R3UNF8</accession>
<protein>
    <recommendedName>
        <fullName evidence="4">Fimbrial assembly protein PilN</fullName>
    </recommendedName>
</protein>
<sequence length="228" mass="23712">MTQQINLLAPILLAPRRVFSALTLLQASGLMLLAGLVAALWLQWQDRRAEGQHQALLARFATEKQSLIVARAGLPAPLDAAPLQQRLQALEGGNGERRQLLLALGADGAGAERRNSALLALVARSLPETAWLNELRYAPGRLELVGGTLDTATLRPWLAQLAGHPALAGQSLAALRVERPGAPGNEDGAHALLSRGGLAPSTGGLPVWAFRVVSAPAAPASAASGGAR</sequence>
<dbReference type="AlphaFoldDB" id="A0A4R3UNF8"/>
<dbReference type="Pfam" id="PF05137">
    <property type="entry name" value="PilN"/>
    <property type="match status" value="1"/>
</dbReference>
<evidence type="ECO:0008006" key="4">
    <source>
        <dbReference type="Google" id="ProtNLM"/>
    </source>
</evidence>
<evidence type="ECO:0000256" key="1">
    <source>
        <dbReference type="SAM" id="Phobius"/>
    </source>
</evidence>
<keyword evidence="1" id="KW-0472">Membrane</keyword>
<evidence type="ECO:0000313" key="3">
    <source>
        <dbReference type="Proteomes" id="UP000295110"/>
    </source>
</evidence>
<gene>
    <name evidence="2" type="ORF">EV671_101913</name>
</gene>
<keyword evidence="1" id="KW-0812">Transmembrane</keyword>
<reference evidence="2 3" key="1">
    <citation type="submission" date="2019-03" db="EMBL/GenBank/DDBJ databases">
        <title>Genomic Encyclopedia of Type Strains, Phase IV (KMG-IV): sequencing the most valuable type-strain genomes for metagenomic binning, comparative biology and taxonomic classification.</title>
        <authorList>
            <person name="Goeker M."/>
        </authorList>
    </citation>
    <scope>NUCLEOTIDE SEQUENCE [LARGE SCALE GENOMIC DNA]</scope>
    <source>
        <strain evidence="2 3">DSM 654</strain>
    </source>
</reference>
<dbReference type="EMBL" id="SMBU01000019">
    <property type="protein sequence ID" value="TCU93215.1"/>
    <property type="molecule type" value="Genomic_DNA"/>
</dbReference>
<feature type="transmembrane region" description="Helical" evidence="1">
    <location>
        <begin position="18"/>
        <end position="42"/>
    </location>
</feature>
<name>A0A4R3UNF8_ROSSA</name>
<comment type="caution">
    <text evidence="2">The sequence shown here is derived from an EMBL/GenBank/DDBJ whole genome shotgun (WGS) entry which is preliminary data.</text>
</comment>
<organism evidence="2 3">
    <name type="scientific">Roseateles saccharophilus</name>
    <name type="common">Pseudomonas saccharophila</name>
    <dbReference type="NCBI Taxonomy" id="304"/>
    <lineage>
        <taxon>Bacteria</taxon>
        <taxon>Pseudomonadati</taxon>
        <taxon>Pseudomonadota</taxon>
        <taxon>Betaproteobacteria</taxon>
        <taxon>Burkholderiales</taxon>
        <taxon>Sphaerotilaceae</taxon>
        <taxon>Roseateles</taxon>
    </lineage>
</organism>
<keyword evidence="3" id="KW-1185">Reference proteome</keyword>
<dbReference type="RefSeq" id="WP_132573396.1">
    <property type="nucleotide sequence ID" value="NZ_CBCSGL010000017.1"/>
</dbReference>
<proteinExistence type="predicted"/>
<dbReference type="OrthoDB" id="5405677at2"/>